<comment type="caution">
    <text evidence="1">The sequence shown here is derived from an EMBL/GenBank/DDBJ whole genome shotgun (WGS) entry which is preliminary data.</text>
</comment>
<gene>
    <name evidence="1" type="ORF">S01H4_21348</name>
</gene>
<proteinExistence type="predicted"/>
<evidence type="ECO:0000313" key="1">
    <source>
        <dbReference type="EMBL" id="GAG79341.1"/>
    </source>
</evidence>
<dbReference type="EMBL" id="BART01009661">
    <property type="protein sequence ID" value="GAG79341.1"/>
    <property type="molecule type" value="Genomic_DNA"/>
</dbReference>
<accession>X1C4P1</accession>
<organism evidence="1">
    <name type="scientific">marine sediment metagenome</name>
    <dbReference type="NCBI Taxonomy" id="412755"/>
    <lineage>
        <taxon>unclassified sequences</taxon>
        <taxon>metagenomes</taxon>
        <taxon>ecological metagenomes</taxon>
    </lineage>
</organism>
<name>X1C4P1_9ZZZZ</name>
<sequence>MSNPDMTLMFNKEILCDCLDCEGKQDFKFCLKGKDEIQEYISACGDENKTFKMGELAEEHKRYDMGDQAIHEWGYFKGGIELEWGWSEEMEDHKFKFLCPNHNRKFHSECYKCDDCNNWFSRVNDRNEFIQ</sequence>
<reference evidence="1" key="1">
    <citation type="journal article" date="2014" name="Front. Microbiol.">
        <title>High frequency of phylogenetically diverse reductive dehalogenase-homologous genes in deep subseafloor sedimentary metagenomes.</title>
        <authorList>
            <person name="Kawai M."/>
            <person name="Futagami T."/>
            <person name="Toyoda A."/>
            <person name="Takaki Y."/>
            <person name="Nishi S."/>
            <person name="Hori S."/>
            <person name="Arai W."/>
            <person name="Tsubouchi T."/>
            <person name="Morono Y."/>
            <person name="Uchiyama I."/>
            <person name="Ito T."/>
            <person name="Fujiyama A."/>
            <person name="Inagaki F."/>
            <person name="Takami H."/>
        </authorList>
    </citation>
    <scope>NUCLEOTIDE SEQUENCE</scope>
    <source>
        <strain evidence="1">Expedition CK06-06</strain>
    </source>
</reference>
<protein>
    <submittedName>
        <fullName evidence="1">Uncharacterized protein</fullName>
    </submittedName>
</protein>
<dbReference type="AlphaFoldDB" id="X1C4P1"/>